<evidence type="ECO:0000256" key="1">
    <source>
        <dbReference type="ARBA" id="ARBA00004141"/>
    </source>
</evidence>
<accession>A0AAN9BWT3</accession>
<feature type="compositionally biased region" description="Polar residues" evidence="6">
    <location>
        <begin position="761"/>
        <end position="774"/>
    </location>
</feature>
<evidence type="ECO:0000256" key="6">
    <source>
        <dbReference type="SAM" id="MobiDB-lite"/>
    </source>
</evidence>
<keyword evidence="3 7" id="KW-0812">Transmembrane</keyword>
<keyword evidence="10" id="KW-1185">Reference proteome</keyword>
<feature type="region of interest" description="Disordered" evidence="6">
    <location>
        <begin position="719"/>
        <end position="785"/>
    </location>
</feature>
<name>A0AAN9BWT3_9CAEN</name>
<keyword evidence="4 7" id="KW-1133">Transmembrane helix</keyword>
<dbReference type="Proteomes" id="UP001374579">
    <property type="component" value="Unassembled WGS sequence"/>
</dbReference>
<evidence type="ECO:0000256" key="4">
    <source>
        <dbReference type="ARBA" id="ARBA00022989"/>
    </source>
</evidence>
<feature type="transmembrane region" description="Helical" evidence="7">
    <location>
        <begin position="400"/>
        <end position="417"/>
    </location>
</feature>
<evidence type="ECO:0000256" key="5">
    <source>
        <dbReference type="ARBA" id="ARBA00023136"/>
    </source>
</evidence>
<keyword evidence="5 7" id="KW-0472">Membrane</keyword>
<comment type="subcellular location">
    <subcellularLocation>
        <location evidence="1">Membrane</location>
        <topology evidence="1">Multi-pass membrane protein</topology>
    </subcellularLocation>
</comment>
<protein>
    <recommendedName>
        <fullName evidence="8">TMC domain-containing protein</fullName>
    </recommendedName>
</protein>
<dbReference type="PANTHER" id="PTHR23302">
    <property type="entry name" value="TRANSMEMBRANE CHANNEL-RELATED"/>
    <property type="match status" value="1"/>
</dbReference>
<dbReference type="GO" id="GO:0005886">
    <property type="term" value="C:plasma membrane"/>
    <property type="evidence" value="ECO:0007669"/>
    <property type="project" value="InterPro"/>
</dbReference>
<evidence type="ECO:0000259" key="8">
    <source>
        <dbReference type="Pfam" id="PF07810"/>
    </source>
</evidence>
<dbReference type="InterPro" id="IPR038900">
    <property type="entry name" value="TMC"/>
</dbReference>
<gene>
    <name evidence="9" type="ORF">V1264_012361</name>
</gene>
<evidence type="ECO:0000313" key="9">
    <source>
        <dbReference type="EMBL" id="KAK7112992.1"/>
    </source>
</evidence>
<organism evidence="9 10">
    <name type="scientific">Littorina saxatilis</name>
    <dbReference type="NCBI Taxonomy" id="31220"/>
    <lineage>
        <taxon>Eukaryota</taxon>
        <taxon>Metazoa</taxon>
        <taxon>Spiralia</taxon>
        <taxon>Lophotrochozoa</taxon>
        <taxon>Mollusca</taxon>
        <taxon>Gastropoda</taxon>
        <taxon>Caenogastropoda</taxon>
        <taxon>Littorinimorpha</taxon>
        <taxon>Littorinoidea</taxon>
        <taxon>Littorinidae</taxon>
        <taxon>Littorina</taxon>
    </lineage>
</organism>
<sequence length="785" mass="87991">MENGHGTKGHFDDRGLAGQLPSRQIHQSALRTKVGRNSIASDDSKKSSLAIMSVLISTMSRRNRVGPDTEEAEKAAQQFQSITTEEERHKVLHTIRQLPSPMATKMQLKKKLMEGPVTESYGVKQMKFENKKRMQSVKNAWHNFKYTMELWGSSMRTIEGHHGTGVVSYFVFLRYLLLVNFCMFLLSMFIWVPEAIHDESAYTSGSTAATCTPLYDVNVSSNAFELILDFFQGSGWMEKTMMFYGYYSGNGLENTSYKLSLAYILVCISCLVVSLILMGKYLVSDFRETILNAGDGLTEFCNKVFGTWDYALTDNTSASIKHKSVRFELLSDMNEQIFVKEREQRLRDGSLRCKLYTIRIIINIFIVLVLGASGYLIYYVTDYSTGYVSRNADVSGTTEVLLKLLVQFLPAITISALNGMLPVIFQKVVVGEEYTNAFVVKITLVRTVFLRLASLTVLMVTLYSAVTCSTRSVCMSTSSPCSVITCWETYVGQQLYKLIIADFLAVIIKTLLVELPRRLCYEKCSCGIFKKIGPPEFDIPACVLDLVYSQCLYWLALTFAPLAPTFAVLKVVVTFYMKRLSVLKACPPAEQPSRASRTNTFFMVILLIAFFICSVPVGYVFYDMEPSHGCGPFRTYGYMYHAITQTVEGWPSGGQGFYNLIVSPAVTGPLIIFLILLIYYCSVLASAHKSVADIYREQLVMEGRDKQYLMVKVMELGGDSTPAPKPRRAQPAGLKNINETAPAPRKVASTNSFRSNDRPPSYQTNNQQMSTGLSSPHAMPVDDGW</sequence>
<dbReference type="PANTHER" id="PTHR23302:SF24">
    <property type="entry name" value="TMC DOMAIN-CONTAINING PROTEIN"/>
    <property type="match status" value="1"/>
</dbReference>
<evidence type="ECO:0000313" key="10">
    <source>
        <dbReference type="Proteomes" id="UP001374579"/>
    </source>
</evidence>
<comment type="similarity">
    <text evidence="2">Belongs to the TMC family.</text>
</comment>
<evidence type="ECO:0000256" key="2">
    <source>
        <dbReference type="ARBA" id="ARBA00006510"/>
    </source>
</evidence>
<dbReference type="Pfam" id="PF07810">
    <property type="entry name" value="TMC"/>
    <property type="match status" value="1"/>
</dbReference>
<evidence type="ECO:0000256" key="3">
    <source>
        <dbReference type="ARBA" id="ARBA00022692"/>
    </source>
</evidence>
<dbReference type="GO" id="GO:0008381">
    <property type="term" value="F:mechanosensitive monoatomic ion channel activity"/>
    <property type="evidence" value="ECO:0007669"/>
    <property type="project" value="TreeGrafter"/>
</dbReference>
<dbReference type="InterPro" id="IPR012496">
    <property type="entry name" value="TMC_dom"/>
</dbReference>
<feature type="transmembrane region" description="Helical" evidence="7">
    <location>
        <begin position="598"/>
        <end position="622"/>
    </location>
</feature>
<feature type="transmembrane region" description="Helical" evidence="7">
    <location>
        <begin position="657"/>
        <end position="680"/>
    </location>
</feature>
<feature type="transmembrane region" description="Helical" evidence="7">
    <location>
        <begin position="166"/>
        <end position="192"/>
    </location>
</feature>
<comment type="caution">
    <text evidence="9">The sequence shown here is derived from an EMBL/GenBank/DDBJ whole genome shotgun (WGS) entry which is preliminary data.</text>
</comment>
<evidence type="ECO:0000256" key="7">
    <source>
        <dbReference type="SAM" id="Phobius"/>
    </source>
</evidence>
<feature type="domain" description="TMC" evidence="8">
    <location>
        <begin position="486"/>
        <end position="596"/>
    </location>
</feature>
<proteinExistence type="inferred from homology"/>
<feature type="transmembrane region" description="Helical" evidence="7">
    <location>
        <begin position="552"/>
        <end position="577"/>
    </location>
</feature>
<feature type="transmembrane region" description="Helical" evidence="7">
    <location>
        <begin position="360"/>
        <end position="380"/>
    </location>
</feature>
<dbReference type="AlphaFoldDB" id="A0AAN9BWT3"/>
<feature type="transmembrane region" description="Helical" evidence="7">
    <location>
        <begin position="261"/>
        <end position="283"/>
    </location>
</feature>
<dbReference type="EMBL" id="JBAMIC010000002">
    <property type="protein sequence ID" value="KAK7112992.1"/>
    <property type="molecule type" value="Genomic_DNA"/>
</dbReference>
<feature type="transmembrane region" description="Helical" evidence="7">
    <location>
        <begin position="448"/>
        <end position="466"/>
    </location>
</feature>
<reference evidence="9 10" key="1">
    <citation type="submission" date="2024-02" db="EMBL/GenBank/DDBJ databases">
        <title>Chromosome-scale genome assembly of the rough periwinkle Littorina saxatilis.</title>
        <authorList>
            <person name="De Jode A."/>
            <person name="Faria R."/>
            <person name="Formenti G."/>
            <person name="Sims Y."/>
            <person name="Smith T.P."/>
            <person name="Tracey A."/>
            <person name="Wood J.M.D."/>
            <person name="Zagrodzka Z.B."/>
            <person name="Johannesson K."/>
            <person name="Butlin R.K."/>
            <person name="Leder E.H."/>
        </authorList>
    </citation>
    <scope>NUCLEOTIDE SEQUENCE [LARGE SCALE GENOMIC DNA]</scope>
    <source>
        <strain evidence="9">Snail1</strain>
        <tissue evidence="9">Muscle</tissue>
    </source>
</reference>